<keyword evidence="4" id="KW-0808">Transferase</keyword>
<sequence>MQRSIQQKNSLVSEMDISEVLEVAESVRQEYHDTAWEYLKIASTLLVFLSASEGNAFTVQIKERPAVSPGLSRLVKVFYPYLVTHPREELGDNWNPVSSVLTAMGLLVNQIYVLLDPMCKTLLLAVQLCSRSNQDSQDEDDFAVFPKVTVICDRDDVLNSSVEYVWQQHLASEKATPNFLLFPFFKSSFGEKLVEGVTVEEGEGKGPLKEWFVLVGKQLASKWKQVPANKLLAEASSTQITASGNAVTIPGAAAVVCPGFQLEWETSEGETICRVVNKVVEDDTFLMDRGVPTHSLSLSQVRVSAPNAAVFEYVQGSESYWLNENTVHSRETRDVLTFVGWFFASAVTHFSSIQLRIHPLFFRLLLNPHHCVTLEETELFDPQLFKSLSGIKDMKPADFAEYLKFEGADESLSVEAYIAKVLEDKFGPASGIGWQMNCVRRGFTRVIAIDQLSRVGISEADLVDSICGSVGGAGDDFAVNEVFRVAADSDFTRCQPLATAFWRTVNSFEPPFKRKFIKFVTGVDTLPLAGTEVRSAVDFM</sequence>
<keyword evidence="5 6" id="KW-0833">Ubl conjugation pathway</keyword>
<dbReference type="InterPro" id="IPR035983">
    <property type="entry name" value="Hect_E3_ubiquitin_ligase"/>
</dbReference>
<reference evidence="8 9" key="1">
    <citation type="journal article" date="2006" name="Science">
        <title>Phytophthora genome sequences uncover evolutionary origins and mechanisms of pathogenesis.</title>
        <authorList>
            <person name="Tyler B.M."/>
            <person name="Tripathy S."/>
            <person name="Zhang X."/>
            <person name="Dehal P."/>
            <person name="Jiang R.H."/>
            <person name="Aerts A."/>
            <person name="Arredondo F.D."/>
            <person name="Baxter L."/>
            <person name="Bensasson D."/>
            <person name="Beynon J.L."/>
            <person name="Chapman J."/>
            <person name="Damasceno C.M."/>
            <person name="Dorrance A.E."/>
            <person name="Dou D."/>
            <person name="Dickerman A.W."/>
            <person name="Dubchak I.L."/>
            <person name="Garbelotto M."/>
            <person name="Gijzen M."/>
            <person name="Gordon S.G."/>
            <person name="Govers F."/>
            <person name="Grunwald N.J."/>
            <person name="Huang W."/>
            <person name="Ivors K.L."/>
            <person name="Jones R.W."/>
            <person name="Kamoun S."/>
            <person name="Krampis K."/>
            <person name="Lamour K.H."/>
            <person name="Lee M.K."/>
            <person name="McDonald W.H."/>
            <person name="Medina M."/>
            <person name="Meijer H.J."/>
            <person name="Nordberg E.K."/>
            <person name="Maclean D.J."/>
            <person name="Ospina-Giraldo M.D."/>
            <person name="Morris P.F."/>
            <person name="Phuntumart V."/>
            <person name="Putnam N.H."/>
            <person name="Rash S."/>
            <person name="Rose J.K."/>
            <person name="Sakihama Y."/>
            <person name="Salamov A.A."/>
            <person name="Savidor A."/>
            <person name="Scheuring C.F."/>
            <person name="Smith B.M."/>
            <person name="Sobral B.W."/>
            <person name="Terry A."/>
            <person name="Torto-Alalibo T.A."/>
            <person name="Win J."/>
            <person name="Xu Z."/>
            <person name="Zhang H."/>
            <person name="Grigoriev I.V."/>
            <person name="Rokhsar D.S."/>
            <person name="Boore J.L."/>
        </authorList>
    </citation>
    <scope>NUCLEOTIDE SEQUENCE [LARGE SCALE GENOMIC DNA]</scope>
    <source>
        <strain evidence="8 9">P6497</strain>
    </source>
</reference>
<dbReference type="Gene3D" id="3.90.1750.10">
    <property type="entry name" value="Hect, E3 ligase catalytic domains"/>
    <property type="match status" value="1"/>
</dbReference>
<evidence type="ECO:0000259" key="7">
    <source>
        <dbReference type="PROSITE" id="PS50237"/>
    </source>
</evidence>
<proteinExistence type="predicted"/>
<dbReference type="InParanoid" id="G4Z9Y8"/>
<dbReference type="STRING" id="1094619.G4Z9Y8"/>
<feature type="domain" description="HECT" evidence="7">
    <location>
        <begin position="290"/>
        <end position="540"/>
    </location>
</feature>
<evidence type="ECO:0000313" key="9">
    <source>
        <dbReference type="Proteomes" id="UP000002640"/>
    </source>
</evidence>
<dbReference type="GO" id="GO:0016567">
    <property type="term" value="P:protein ubiquitination"/>
    <property type="evidence" value="ECO:0007669"/>
    <property type="project" value="TreeGrafter"/>
</dbReference>
<dbReference type="GO" id="GO:0005737">
    <property type="term" value="C:cytoplasm"/>
    <property type="evidence" value="ECO:0007669"/>
    <property type="project" value="TreeGrafter"/>
</dbReference>
<dbReference type="SUPFAM" id="SSF56204">
    <property type="entry name" value="Hect, E3 ligase catalytic domain"/>
    <property type="match status" value="1"/>
</dbReference>
<dbReference type="Gene3D" id="3.30.2410.10">
    <property type="entry name" value="Hect, E3 ligase catalytic domain"/>
    <property type="match status" value="1"/>
</dbReference>
<evidence type="ECO:0000256" key="3">
    <source>
        <dbReference type="ARBA" id="ARBA00012485"/>
    </source>
</evidence>
<gene>
    <name evidence="8" type="ORF">PHYSODRAFT_285444</name>
</gene>
<dbReference type="Proteomes" id="UP000002640">
    <property type="component" value="Unassembled WGS sequence"/>
</dbReference>
<evidence type="ECO:0000313" key="8">
    <source>
        <dbReference type="EMBL" id="EGZ20537.1"/>
    </source>
</evidence>
<protein>
    <recommendedName>
        <fullName evidence="3">HECT-type E3 ubiquitin transferase</fullName>
        <ecNumber evidence="3">2.3.2.26</ecNumber>
    </recommendedName>
</protein>
<dbReference type="PROSITE" id="PS50237">
    <property type="entry name" value="HECT"/>
    <property type="match status" value="1"/>
</dbReference>
<name>G4Z9Y8_PHYSP</name>
<dbReference type="EMBL" id="JH159153">
    <property type="protein sequence ID" value="EGZ20537.1"/>
    <property type="molecule type" value="Genomic_DNA"/>
</dbReference>
<evidence type="ECO:0000256" key="5">
    <source>
        <dbReference type="ARBA" id="ARBA00022786"/>
    </source>
</evidence>
<comment type="pathway">
    <text evidence="2">Protein modification; protein ubiquitination.</text>
</comment>
<accession>G4Z9Y8</accession>
<comment type="catalytic activity">
    <reaction evidence="1">
        <text>S-ubiquitinyl-[E2 ubiquitin-conjugating enzyme]-L-cysteine + [acceptor protein]-L-lysine = [E2 ubiquitin-conjugating enzyme]-L-cysteine + N(6)-ubiquitinyl-[acceptor protein]-L-lysine.</text>
        <dbReference type="EC" id="2.3.2.26"/>
    </reaction>
</comment>
<dbReference type="InterPro" id="IPR050409">
    <property type="entry name" value="E3_ubiq-protein_ligase"/>
</dbReference>
<dbReference type="AlphaFoldDB" id="G4Z9Y8"/>
<dbReference type="KEGG" id="psoj:PHYSODRAFT_285444"/>
<organism evidence="8 9">
    <name type="scientific">Phytophthora sojae (strain P6497)</name>
    <name type="common">Soybean stem and root rot agent</name>
    <name type="synonym">Phytophthora megasperma f. sp. glycines</name>
    <dbReference type="NCBI Taxonomy" id="1094619"/>
    <lineage>
        <taxon>Eukaryota</taxon>
        <taxon>Sar</taxon>
        <taxon>Stramenopiles</taxon>
        <taxon>Oomycota</taxon>
        <taxon>Peronosporomycetes</taxon>
        <taxon>Peronosporales</taxon>
        <taxon>Peronosporaceae</taxon>
        <taxon>Phytophthora</taxon>
    </lineage>
</organism>
<evidence type="ECO:0000256" key="4">
    <source>
        <dbReference type="ARBA" id="ARBA00022679"/>
    </source>
</evidence>
<dbReference type="GO" id="GO:0006511">
    <property type="term" value="P:ubiquitin-dependent protein catabolic process"/>
    <property type="evidence" value="ECO:0007669"/>
    <property type="project" value="TreeGrafter"/>
</dbReference>
<dbReference type="Pfam" id="PF00632">
    <property type="entry name" value="HECT"/>
    <property type="match status" value="1"/>
</dbReference>
<dbReference type="GO" id="GO:0061630">
    <property type="term" value="F:ubiquitin protein ligase activity"/>
    <property type="evidence" value="ECO:0007669"/>
    <property type="project" value="UniProtKB-EC"/>
</dbReference>
<evidence type="ECO:0000256" key="1">
    <source>
        <dbReference type="ARBA" id="ARBA00000885"/>
    </source>
</evidence>
<dbReference type="SMART" id="SM00119">
    <property type="entry name" value="HECTc"/>
    <property type="match status" value="1"/>
</dbReference>
<keyword evidence="9" id="KW-1185">Reference proteome</keyword>
<evidence type="ECO:0000256" key="2">
    <source>
        <dbReference type="ARBA" id="ARBA00004906"/>
    </source>
</evidence>
<dbReference type="PANTHER" id="PTHR11254:SF440">
    <property type="entry name" value="E3 UBIQUITIN-PROTEIN LIGASE NEDD-4"/>
    <property type="match status" value="1"/>
</dbReference>
<evidence type="ECO:0000256" key="6">
    <source>
        <dbReference type="PROSITE-ProRule" id="PRU00104"/>
    </source>
</evidence>
<dbReference type="RefSeq" id="XP_009523254.1">
    <property type="nucleotide sequence ID" value="XM_009524959.1"/>
</dbReference>
<dbReference type="EC" id="2.3.2.26" evidence="3"/>
<comment type="caution">
    <text evidence="6">Lacks conserved residue(s) required for the propagation of feature annotation.</text>
</comment>
<dbReference type="GeneID" id="20640052"/>
<dbReference type="PANTHER" id="PTHR11254">
    <property type="entry name" value="HECT DOMAIN UBIQUITIN-PROTEIN LIGASE"/>
    <property type="match status" value="1"/>
</dbReference>
<dbReference type="InterPro" id="IPR000569">
    <property type="entry name" value="HECT_dom"/>
</dbReference>